<name>A0A2N9HG77_FAGSY</name>
<reference evidence="2" key="1">
    <citation type="submission" date="2018-02" db="EMBL/GenBank/DDBJ databases">
        <authorList>
            <person name="Cohen D.B."/>
            <person name="Kent A.D."/>
        </authorList>
    </citation>
    <scope>NUCLEOTIDE SEQUENCE</scope>
</reference>
<gene>
    <name evidence="2" type="ORF">FSB_LOCUS38506</name>
</gene>
<feature type="region of interest" description="Disordered" evidence="1">
    <location>
        <begin position="30"/>
        <end position="74"/>
    </location>
</feature>
<organism evidence="2">
    <name type="scientific">Fagus sylvatica</name>
    <name type="common">Beechnut</name>
    <dbReference type="NCBI Taxonomy" id="28930"/>
    <lineage>
        <taxon>Eukaryota</taxon>
        <taxon>Viridiplantae</taxon>
        <taxon>Streptophyta</taxon>
        <taxon>Embryophyta</taxon>
        <taxon>Tracheophyta</taxon>
        <taxon>Spermatophyta</taxon>
        <taxon>Magnoliopsida</taxon>
        <taxon>eudicotyledons</taxon>
        <taxon>Gunneridae</taxon>
        <taxon>Pentapetalae</taxon>
        <taxon>rosids</taxon>
        <taxon>fabids</taxon>
        <taxon>Fagales</taxon>
        <taxon>Fagaceae</taxon>
        <taxon>Fagus</taxon>
    </lineage>
</organism>
<dbReference type="EMBL" id="OIVN01003347">
    <property type="protein sequence ID" value="SPD10624.1"/>
    <property type="molecule type" value="Genomic_DNA"/>
</dbReference>
<protein>
    <submittedName>
        <fullName evidence="2">Uncharacterized protein</fullName>
    </submittedName>
</protein>
<evidence type="ECO:0000256" key="1">
    <source>
        <dbReference type="SAM" id="MobiDB-lite"/>
    </source>
</evidence>
<dbReference type="AlphaFoldDB" id="A0A2N9HG77"/>
<proteinExistence type="predicted"/>
<accession>A0A2N9HG77</accession>
<sequence>MVGKVGQVYYLEEMVPHLAGELQLPGHVTCGGGGHSGSSGGGGGEGGGGHSTSGGGGGEGGGGHSTSGGGGGDATGHGFSQALHIVHAIWSLDTVVVVVLVDVVKERVECKMRKKVNSEGSISYCGGLKSLC</sequence>
<evidence type="ECO:0000313" key="2">
    <source>
        <dbReference type="EMBL" id="SPD10624.1"/>
    </source>
</evidence>